<gene>
    <name evidence="1" type="ORF">BK665_13770</name>
</gene>
<dbReference type="RefSeq" id="WP_123406664.1">
    <property type="nucleotide sequence ID" value="NZ_MOBP01000008.1"/>
</dbReference>
<dbReference type="AlphaFoldDB" id="A0A423KKP8"/>
<organism evidence="1 2">
    <name type="scientific">Pseudomonas frederiksbergensis</name>
    <dbReference type="NCBI Taxonomy" id="104087"/>
    <lineage>
        <taxon>Bacteria</taxon>
        <taxon>Pseudomonadati</taxon>
        <taxon>Pseudomonadota</taxon>
        <taxon>Gammaproteobacteria</taxon>
        <taxon>Pseudomonadales</taxon>
        <taxon>Pseudomonadaceae</taxon>
        <taxon>Pseudomonas</taxon>
    </lineage>
</organism>
<name>A0A423KKP8_9PSED</name>
<dbReference type="EMBL" id="MOBP01000008">
    <property type="protein sequence ID" value="RON53963.1"/>
    <property type="molecule type" value="Genomic_DNA"/>
</dbReference>
<evidence type="ECO:0000313" key="1">
    <source>
        <dbReference type="EMBL" id="RON53963.1"/>
    </source>
</evidence>
<dbReference type="Proteomes" id="UP000283627">
    <property type="component" value="Unassembled WGS sequence"/>
</dbReference>
<reference evidence="1 2" key="1">
    <citation type="submission" date="2016-10" db="EMBL/GenBank/DDBJ databases">
        <title>Comparative genome analysis of multiple Pseudomonas spp. focuses on biocontrol and plant growth promoting traits.</title>
        <authorList>
            <person name="Tao X.-Y."/>
            <person name="Taylor C.G."/>
        </authorList>
    </citation>
    <scope>NUCLEOTIDE SEQUENCE [LARGE SCALE GENOMIC DNA]</scope>
    <source>
        <strain evidence="1 2">39A2</strain>
    </source>
</reference>
<dbReference type="OrthoDB" id="4496929at2"/>
<evidence type="ECO:0000313" key="2">
    <source>
        <dbReference type="Proteomes" id="UP000283627"/>
    </source>
</evidence>
<proteinExistence type="predicted"/>
<protein>
    <submittedName>
        <fullName evidence="1">Uncharacterized protein</fullName>
    </submittedName>
</protein>
<comment type="caution">
    <text evidence="1">The sequence shown here is derived from an EMBL/GenBank/DDBJ whole genome shotgun (WGS) entry which is preliminary data.</text>
</comment>
<sequence>MATTQLGTPLNWAQLLQQAAPYTALVSVQDPVSGLIDVTYCGLKTSLSEVLKGQPASGVHSVAIFADTLVLDLPTVATSGLLLVVRSLEVGALNGQALRVTPAANGEFAAQILVGAVQGGTFSLGVTGQEAVVTPPFGSDTLTASTYLAATNEPISVLPPASGANLAGLLGYSWNVNSLYASFSAAAWLMDDVGNATANATAKAILSWVVNSTANLATNQQLPSNYGQLYNQAAALLVTLNVAAGATFVPVLSSTYYSQHMNDILTVIQDYEGQLQTLNTQQDIAQAIATVSATLQGVANDEVAPLQVQLDSINLNSQSLFNDILQLRSQFQLQTQRAHTAFLILGDEITLDSIKAQLSAEMDMAMGVISLGFDAVKMYSGDASALKDAITDGVASINALVATIEAGQQAGTDDLSSEATALLNSQSALMETILNGRQLWQQALDQKSGGVLPSSLSSITIDPVTDWDNYIAAAEAQISTLERSIGSDAQAAADTYLASLKILAGYGKAIGGKYVAYVAQLVQATIVIAQIKAANDVEARWQATQLNATSDAQKLVALKALIQGRLQATKRSLYLAWTYYAASYFYLNFSTPPHTLHLDMDAAALGAALVGVADWVAAAQGNAADGQHVQLPSTNARIELDFAILPVGGKSSGGDTALLDKTAAGGWSLTFNVALGTSQLDGVLPNNGQCAIWISQAAFFLDGVTANSKGNVIASVSTSGTYQNGTGTTTDSTFVTKGLSGNYAYHVPDLNVYSPWSIDTAVYMTPTPYTQWNITLAPGSGDPSTATRLRVQLLIAYLS</sequence>
<accession>A0A423KKP8</accession>